<dbReference type="Proteomes" id="UP000287910">
    <property type="component" value="Unassembled WGS sequence"/>
</dbReference>
<keyword evidence="1" id="KW-0175">Coiled coil</keyword>
<proteinExistence type="predicted"/>
<dbReference type="Pfam" id="PF14265">
    <property type="entry name" value="DUF4355"/>
    <property type="match status" value="1"/>
</dbReference>
<dbReference type="AlphaFoldDB" id="A0A432LFN6"/>
<organism evidence="2 3">
    <name type="scientific">Lysinibacillus antri</name>
    <dbReference type="NCBI Taxonomy" id="2498145"/>
    <lineage>
        <taxon>Bacteria</taxon>
        <taxon>Bacillati</taxon>
        <taxon>Bacillota</taxon>
        <taxon>Bacilli</taxon>
        <taxon>Bacillales</taxon>
        <taxon>Bacillaceae</taxon>
        <taxon>Lysinibacillus</taxon>
    </lineage>
</organism>
<evidence type="ECO:0000313" key="2">
    <source>
        <dbReference type="EMBL" id="RUL56470.1"/>
    </source>
</evidence>
<keyword evidence="3" id="KW-1185">Reference proteome</keyword>
<accession>A0A432LFN6</accession>
<dbReference type="RefSeq" id="WP_126657387.1">
    <property type="nucleotide sequence ID" value="NZ_RYYR01000002.1"/>
</dbReference>
<comment type="caution">
    <text evidence="2">The sequence shown here is derived from an EMBL/GenBank/DDBJ whole genome shotgun (WGS) entry which is preliminary data.</text>
</comment>
<protein>
    <submittedName>
        <fullName evidence="2">DUF4355 domain-containing protein</fullName>
    </submittedName>
</protein>
<evidence type="ECO:0000256" key="1">
    <source>
        <dbReference type="SAM" id="Coils"/>
    </source>
</evidence>
<name>A0A432LFN6_9BACI</name>
<evidence type="ECO:0000313" key="3">
    <source>
        <dbReference type="Proteomes" id="UP000287910"/>
    </source>
</evidence>
<dbReference type="InterPro" id="IPR025580">
    <property type="entry name" value="Gp46"/>
</dbReference>
<gene>
    <name evidence="2" type="ORF">EK386_02220</name>
</gene>
<dbReference type="EMBL" id="RYYR01000002">
    <property type="protein sequence ID" value="RUL56470.1"/>
    <property type="molecule type" value="Genomic_DNA"/>
</dbReference>
<feature type="coiled-coil region" evidence="1">
    <location>
        <begin position="100"/>
        <end position="129"/>
    </location>
</feature>
<sequence>MKSVFKKRLPVNIKQFDGELTFEQVKAFLDSNKDNEEVKAYYKSNVLTADNVKPFLETSEGKKVLQPKLDAHFTKSLETWKANNLESLIEEEVNKRNPEKSPAEKEVEKLRAEIEKERKSRERADLSAKALKVAQEKKLPTEVIDYLIGADEETTLANLTKYEEAHTKAIQAAVDAKFKEHGRGIDHGESGGGGAIDFGAIANQVSLRK</sequence>
<reference evidence="2 3" key="1">
    <citation type="submission" date="2018-12" db="EMBL/GenBank/DDBJ databases">
        <title>Lysinibacillus antri sp. nov., isolated from a cave soil.</title>
        <authorList>
            <person name="Narsing Rao M.P."/>
            <person name="Zhang H."/>
            <person name="Dong Z.-Y."/>
            <person name="Niu X.-K."/>
            <person name="Zhang K."/>
            <person name="Fang B.-Z."/>
            <person name="Kang Y.-Q."/>
            <person name="Xiao M."/>
            <person name="Li W.-J."/>
        </authorList>
    </citation>
    <scope>NUCLEOTIDE SEQUENCE [LARGE SCALE GENOMIC DNA]</scope>
    <source>
        <strain evidence="2 3">SYSU K30002</strain>
    </source>
</reference>